<dbReference type="AlphaFoldDB" id="A0A9N7RQF3"/>
<feature type="domain" description="Cystatin" evidence="3">
    <location>
        <begin position="10"/>
        <end position="105"/>
    </location>
</feature>
<keyword evidence="2" id="KW-0789">Thiol protease inhibitor</keyword>
<dbReference type="OrthoDB" id="2016588at2759"/>
<dbReference type="InterPro" id="IPR046350">
    <property type="entry name" value="Cystatin_sf"/>
</dbReference>
<dbReference type="PANTHER" id="PTHR47364:SF2">
    <property type="entry name" value="CYSTEINE PROTEINASE INHIBITOR 5"/>
    <property type="match status" value="1"/>
</dbReference>
<dbReference type="CDD" id="cd00042">
    <property type="entry name" value="CY"/>
    <property type="match status" value="1"/>
</dbReference>
<dbReference type="SUPFAM" id="SSF54403">
    <property type="entry name" value="Cystatin/monellin"/>
    <property type="match status" value="1"/>
</dbReference>
<evidence type="ECO:0000313" key="4">
    <source>
        <dbReference type="EMBL" id="CAA0840197.1"/>
    </source>
</evidence>
<dbReference type="Gene3D" id="3.10.450.10">
    <property type="match status" value="1"/>
</dbReference>
<organism evidence="4 5">
    <name type="scientific">Striga hermonthica</name>
    <name type="common">Purple witchweed</name>
    <name type="synonym">Buchnera hermonthica</name>
    <dbReference type="NCBI Taxonomy" id="68872"/>
    <lineage>
        <taxon>Eukaryota</taxon>
        <taxon>Viridiplantae</taxon>
        <taxon>Streptophyta</taxon>
        <taxon>Embryophyta</taxon>
        <taxon>Tracheophyta</taxon>
        <taxon>Spermatophyta</taxon>
        <taxon>Magnoliopsida</taxon>
        <taxon>eudicotyledons</taxon>
        <taxon>Gunneridae</taxon>
        <taxon>Pentapetalae</taxon>
        <taxon>asterids</taxon>
        <taxon>lamiids</taxon>
        <taxon>Lamiales</taxon>
        <taxon>Orobanchaceae</taxon>
        <taxon>Buchnereae</taxon>
        <taxon>Striga</taxon>
    </lineage>
</organism>
<protein>
    <submittedName>
        <fullName evidence="4">Cysteine proteinase inhibitor 1</fullName>
    </submittedName>
</protein>
<keyword evidence="1" id="KW-0646">Protease inhibitor</keyword>
<dbReference type="Proteomes" id="UP001153555">
    <property type="component" value="Unassembled WGS sequence"/>
</dbReference>
<dbReference type="InterPro" id="IPR000010">
    <property type="entry name" value="Cystatin_dom"/>
</dbReference>
<sequence>MLFFVPNVASLPGGTTRLTPADLKNPDVVVDAKFSVDEYNREKNLTLEFQNLIGGSKKVVSGVQYHLVVNTTINTSGECVVGKYEAVVWVHAGTGSKQLVSFTKIF</sequence>
<evidence type="ECO:0000313" key="5">
    <source>
        <dbReference type="Proteomes" id="UP001153555"/>
    </source>
</evidence>
<dbReference type="EMBL" id="CACSLK010031729">
    <property type="protein sequence ID" value="CAA0840197.1"/>
    <property type="molecule type" value="Genomic_DNA"/>
</dbReference>
<gene>
    <name evidence="4" type="ORF">SHERM_06620</name>
</gene>
<evidence type="ECO:0000256" key="1">
    <source>
        <dbReference type="ARBA" id="ARBA00022690"/>
    </source>
</evidence>
<proteinExistence type="predicted"/>
<evidence type="ECO:0000256" key="2">
    <source>
        <dbReference type="ARBA" id="ARBA00022704"/>
    </source>
</evidence>
<evidence type="ECO:0000259" key="3">
    <source>
        <dbReference type="SMART" id="SM00043"/>
    </source>
</evidence>
<reference evidence="4" key="1">
    <citation type="submission" date="2019-12" db="EMBL/GenBank/DDBJ databases">
        <authorList>
            <person name="Scholes J."/>
        </authorList>
    </citation>
    <scope>NUCLEOTIDE SEQUENCE</scope>
</reference>
<dbReference type="Pfam" id="PF16845">
    <property type="entry name" value="SQAPI"/>
    <property type="match status" value="1"/>
</dbReference>
<name>A0A9N7RQF3_STRHE</name>
<dbReference type="PANTHER" id="PTHR47364">
    <property type="entry name" value="CYSTEINE PROTEINASE INHIBITOR 5"/>
    <property type="match status" value="1"/>
</dbReference>
<dbReference type="GO" id="GO:0004869">
    <property type="term" value="F:cysteine-type endopeptidase inhibitor activity"/>
    <property type="evidence" value="ECO:0007669"/>
    <property type="project" value="UniProtKB-KW"/>
</dbReference>
<comment type="caution">
    <text evidence="4">The sequence shown here is derived from an EMBL/GenBank/DDBJ whole genome shotgun (WGS) entry which is preliminary data.</text>
</comment>
<accession>A0A9N7RQF3</accession>
<dbReference type="SMART" id="SM00043">
    <property type="entry name" value="CY"/>
    <property type="match status" value="1"/>
</dbReference>
<keyword evidence="5" id="KW-1185">Reference proteome</keyword>